<organism evidence="2">
    <name type="scientific">termite gut metagenome</name>
    <dbReference type="NCBI Taxonomy" id="433724"/>
    <lineage>
        <taxon>unclassified sequences</taxon>
        <taxon>metagenomes</taxon>
        <taxon>organismal metagenomes</taxon>
    </lineage>
</organism>
<sequence>MTKILTRIILILFAVGDISAQNFTEYFTDKTLRVDYIFTGNAVRQDIYLEELSQLPSWAGRRTRLSELPLEGNGQIIMKDLHTKQCIYKTSFSSLFYEWLA</sequence>
<dbReference type="AlphaFoldDB" id="A0A5J4P7X7"/>
<dbReference type="Pfam" id="PF16217">
    <property type="entry name" value="M64_N"/>
    <property type="match status" value="1"/>
</dbReference>
<reference evidence="2" key="1">
    <citation type="submission" date="2019-03" db="EMBL/GenBank/DDBJ databases">
        <title>Single cell metagenomics reveals metabolic interactions within the superorganism composed of flagellate Streblomastix strix and complex community of Bacteroidetes bacteria on its surface.</title>
        <authorList>
            <person name="Treitli S.C."/>
            <person name="Kolisko M."/>
            <person name="Husnik F."/>
            <person name="Keeling P."/>
            <person name="Hampl V."/>
        </authorList>
    </citation>
    <scope>NUCLEOTIDE SEQUENCE</scope>
    <source>
        <strain evidence="2">STM</strain>
    </source>
</reference>
<name>A0A5J4P7X7_9ZZZZ</name>
<protein>
    <recommendedName>
        <fullName evidence="1">Peptidase M64 N-terminal domain-containing protein</fullName>
    </recommendedName>
</protein>
<dbReference type="InterPro" id="IPR032625">
    <property type="entry name" value="M64_N"/>
</dbReference>
<evidence type="ECO:0000313" key="2">
    <source>
        <dbReference type="EMBL" id="KAA6305108.1"/>
    </source>
</evidence>
<dbReference type="EMBL" id="SNRY01010968">
    <property type="protein sequence ID" value="KAA6305108.1"/>
    <property type="molecule type" value="Genomic_DNA"/>
</dbReference>
<comment type="caution">
    <text evidence="2">The sequence shown here is derived from an EMBL/GenBank/DDBJ whole genome shotgun (WGS) entry which is preliminary data.</text>
</comment>
<dbReference type="Gene3D" id="2.60.40.3250">
    <property type="entry name" value="Peptidase M64, N-terminal domain"/>
    <property type="match status" value="1"/>
</dbReference>
<evidence type="ECO:0000259" key="1">
    <source>
        <dbReference type="Pfam" id="PF16217"/>
    </source>
</evidence>
<accession>A0A5J4P7X7</accession>
<feature type="domain" description="Peptidase M64 N-terminal" evidence="1">
    <location>
        <begin position="22"/>
        <end position="100"/>
    </location>
</feature>
<dbReference type="InterPro" id="IPR038171">
    <property type="entry name" value="M64_N_sf"/>
</dbReference>
<gene>
    <name evidence="2" type="ORF">EZS27_043242</name>
</gene>
<proteinExistence type="predicted"/>
<feature type="non-terminal residue" evidence="2">
    <location>
        <position position="101"/>
    </location>
</feature>